<dbReference type="GO" id="GO:0043248">
    <property type="term" value="P:proteasome assembly"/>
    <property type="evidence" value="ECO:0007669"/>
    <property type="project" value="TreeGrafter"/>
</dbReference>
<dbReference type="EMBL" id="JAVRRT010000010">
    <property type="protein sequence ID" value="KAK5167988.1"/>
    <property type="molecule type" value="Genomic_DNA"/>
</dbReference>
<organism evidence="2 3">
    <name type="scientific">Saxophila tyrrhenica</name>
    <dbReference type="NCBI Taxonomy" id="1690608"/>
    <lineage>
        <taxon>Eukaryota</taxon>
        <taxon>Fungi</taxon>
        <taxon>Dikarya</taxon>
        <taxon>Ascomycota</taxon>
        <taxon>Pezizomycotina</taxon>
        <taxon>Dothideomycetes</taxon>
        <taxon>Dothideomycetidae</taxon>
        <taxon>Mycosphaerellales</taxon>
        <taxon>Extremaceae</taxon>
        <taxon>Saxophila</taxon>
    </lineage>
</organism>
<dbReference type="PANTHER" id="PTHR42342">
    <property type="entry name" value="STATIONARY PHASE PROTEIN 5"/>
    <property type="match status" value="1"/>
</dbReference>
<name>A0AAV9P5L5_9PEZI</name>
<proteinExistence type="predicted"/>
<keyword evidence="3" id="KW-1185">Reference proteome</keyword>
<protein>
    <recommendedName>
        <fullName evidence="4">Casein kinase II beta 2 subunit</fullName>
    </recommendedName>
</protein>
<accession>A0AAV9P5L5</accession>
<comment type="caution">
    <text evidence="2">The sequence shown here is derived from an EMBL/GenBank/DDBJ whole genome shotgun (WGS) entry which is preliminary data.</text>
</comment>
<feature type="region of interest" description="Disordered" evidence="1">
    <location>
        <begin position="447"/>
        <end position="466"/>
    </location>
</feature>
<feature type="compositionally biased region" description="Polar residues" evidence="1">
    <location>
        <begin position="63"/>
        <end position="87"/>
    </location>
</feature>
<reference evidence="2 3" key="1">
    <citation type="submission" date="2023-08" db="EMBL/GenBank/DDBJ databases">
        <title>Black Yeasts Isolated from many extreme environments.</title>
        <authorList>
            <person name="Coleine C."/>
            <person name="Stajich J.E."/>
            <person name="Selbmann L."/>
        </authorList>
    </citation>
    <scope>NUCLEOTIDE SEQUENCE [LARGE SCALE GENOMIC DNA]</scope>
    <source>
        <strain evidence="2 3">CCFEE 5935</strain>
    </source>
</reference>
<sequence>MSESRLISAEIRVQSLRHTTSTLEHRHQPALRHTTTSQLCAEHNPSARCHPYHRCGIGIAWSQGTPKASKQRPTASPKPSTTSLVQHSNRRSSSRLSLSATPRNNLFTLLHASDKAIRDGSPLDELVSAFPKSRVATTISQSAGRAPFASTLRPNLTGGTLGRTAGGYGTGSGRVGGARYFSHGPASQAQVVQNVSQAVRAFFTQGHKAQYDGVNTRGEKRYKAVSALQEETGKKLNALPRATPGSRLEFAINPTITALTSLNGVAGYSTSEQVQADHLNTSGLLDVLSVDFSRALKDLAAILNDLKRLSVLGDLPITYAGSTLLVHFPGCDADTVDGLCNELGITRGAVVQDEDFDAFTGTEIALLFPFAPSAEGSCEGQDLFEEDEPVQYYPQYTDKKPLFDYRQVISLSDMLTPSSKGAYSTQSDSGLDDVLLVDGEQYASSPSAFESVRSGSESLSAGSNKHDPLEYQGFEGIYRFIEELDSARR</sequence>
<dbReference type="RefSeq" id="XP_064657598.1">
    <property type="nucleotide sequence ID" value="XM_064803797.1"/>
</dbReference>
<evidence type="ECO:0000313" key="3">
    <source>
        <dbReference type="Proteomes" id="UP001337655"/>
    </source>
</evidence>
<gene>
    <name evidence="2" type="ORF">LTR77_006555</name>
</gene>
<feature type="region of interest" description="Disordered" evidence="1">
    <location>
        <begin position="63"/>
        <end position="99"/>
    </location>
</feature>
<feature type="compositionally biased region" description="Polar residues" evidence="1">
    <location>
        <begin position="447"/>
        <end position="463"/>
    </location>
</feature>
<evidence type="ECO:0000313" key="2">
    <source>
        <dbReference type="EMBL" id="KAK5167988.1"/>
    </source>
</evidence>
<dbReference type="Proteomes" id="UP001337655">
    <property type="component" value="Unassembled WGS sequence"/>
</dbReference>
<evidence type="ECO:0008006" key="4">
    <source>
        <dbReference type="Google" id="ProtNLM"/>
    </source>
</evidence>
<dbReference type="PANTHER" id="PTHR42342:SF1">
    <property type="entry name" value="STATIONARY PHASE PROTEIN 5"/>
    <property type="match status" value="1"/>
</dbReference>
<dbReference type="GO" id="GO:0070628">
    <property type="term" value="F:proteasome binding"/>
    <property type="evidence" value="ECO:0007669"/>
    <property type="project" value="InterPro"/>
</dbReference>
<dbReference type="InterPro" id="IPR038816">
    <property type="entry name" value="Stationary_phase_5"/>
</dbReference>
<dbReference type="AlphaFoldDB" id="A0AAV9P5L5"/>
<dbReference type="GeneID" id="89927895"/>
<evidence type="ECO:0000256" key="1">
    <source>
        <dbReference type="SAM" id="MobiDB-lite"/>
    </source>
</evidence>